<gene>
    <name evidence="2" type="ORF">SLEP1_g46775</name>
</gene>
<dbReference type="PANTHER" id="PTHR33127">
    <property type="entry name" value="TRANSMEMBRANE PROTEIN"/>
    <property type="match status" value="1"/>
</dbReference>
<proteinExistence type="predicted"/>
<comment type="caution">
    <text evidence="2">The sequence shown here is derived from an EMBL/GenBank/DDBJ whole genome shotgun (WGS) entry which is preliminary data.</text>
</comment>
<reference evidence="2 3" key="1">
    <citation type="journal article" date="2021" name="Commun. Biol.">
        <title>The genome of Shorea leprosula (Dipterocarpaceae) highlights the ecological relevance of drought in aseasonal tropical rainforests.</title>
        <authorList>
            <person name="Ng K.K.S."/>
            <person name="Kobayashi M.J."/>
            <person name="Fawcett J.A."/>
            <person name="Hatakeyama M."/>
            <person name="Paape T."/>
            <person name="Ng C.H."/>
            <person name="Ang C.C."/>
            <person name="Tnah L.H."/>
            <person name="Lee C.T."/>
            <person name="Nishiyama T."/>
            <person name="Sese J."/>
            <person name="O'Brien M.J."/>
            <person name="Copetti D."/>
            <person name="Mohd Noor M.I."/>
            <person name="Ong R.C."/>
            <person name="Putra M."/>
            <person name="Sireger I.Z."/>
            <person name="Indrioko S."/>
            <person name="Kosugi Y."/>
            <person name="Izuno A."/>
            <person name="Isagi Y."/>
            <person name="Lee S.L."/>
            <person name="Shimizu K.K."/>
        </authorList>
    </citation>
    <scope>NUCLEOTIDE SEQUENCE [LARGE SCALE GENOMIC DNA]</scope>
    <source>
        <strain evidence="2">214</strain>
    </source>
</reference>
<dbReference type="PANTHER" id="PTHR33127:SF5">
    <property type="entry name" value="TRANSMEMBRANE PROTEIN"/>
    <property type="match status" value="1"/>
</dbReference>
<evidence type="ECO:0000313" key="2">
    <source>
        <dbReference type="EMBL" id="GKV38922.1"/>
    </source>
</evidence>
<dbReference type="Pfam" id="PF03478">
    <property type="entry name" value="Beta-prop_KIB1-4"/>
    <property type="match status" value="1"/>
</dbReference>
<protein>
    <recommendedName>
        <fullName evidence="1">KIB1-4 beta-propeller domain-containing protein</fullName>
    </recommendedName>
</protein>
<feature type="domain" description="KIB1-4 beta-propeller" evidence="1">
    <location>
        <begin position="12"/>
        <end position="250"/>
    </location>
</feature>
<dbReference type="EMBL" id="BPVZ01000131">
    <property type="protein sequence ID" value="GKV38922.1"/>
    <property type="molecule type" value="Genomic_DNA"/>
</dbReference>
<dbReference type="AlphaFoldDB" id="A0AAV5LR14"/>
<name>A0AAV5LR14_9ROSI</name>
<organism evidence="2 3">
    <name type="scientific">Rubroshorea leprosula</name>
    <dbReference type="NCBI Taxonomy" id="152421"/>
    <lineage>
        <taxon>Eukaryota</taxon>
        <taxon>Viridiplantae</taxon>
        <taxon>Streptophyta</taxon>
        <taxon>Embryophyta</taxon>
        <taxon>Tracheophyta</taxon>
        <taxon>Spermatophyta</taxon>
        <taxon>Magnoliopsida</taxon>
        <taxon>eudicotyledons</taxon>
        <taxon>Gunneridae</taxon>
        <taxon>Pentapetalae</taxon>
        <taxon>rosids</taxon>
        <taxon>malvids</taxon>
        <taxon>Malvales</taxon>
        <taxon>Dipterocarpaceae</taxon>
        <taxon>Rubroshorea</taxon>
    </lineage>
</organism>
<keyword evidence="3" id="KW-1185">Reference proteome</keyword>
<evidence type="ECO:0000313" key="3">
    <source>
        <dbReference type="Proteomes" id="UP001054252"/>
    </source>
</evidence>
<dbReference type="Proteomes" id="UP001054252">
    <property type="component" value="Unassembled WGS sequence"/>
</dbReference>
<dbReference type="InterPro" id="IPR005174">
    <property type="entry name" value="KIB1-4_b-propeller"/>
</dbReference>
<evidence type="ECO:0000259" key="1">
    <source>
        <dbReference type="Pfam" id="PF03478"/>
    </source>
</evidence>
<sequence length="306" mass="35581">MYFPRYGDMYDFYDPTQCKTCSLYLPELCGSRVCYSKDGWLLLCQLNTNCLFFFNPFTREKIKLPVPRFELKYQIVAFSCAPTSTSTSCVVFTLKHSNPSIVVISTCQLGAEEWVTVNHQNRLPFVSSIWNKIVFCNGHFYCLSLFGWIGVYNPLECFWNVLSVPPPRCPDSFLNKNWWKGLFMAEHNGDILVIYTCCSENPIVFKLVQSETAWEEMKTLHGMTLFASFLSSHSKVDLPGIMRNNVYFSKVRFFGKRCISYSVNDNRYYPRKQCHDWGELDPFELIWIEPPHNAFSHLKNSSCTSE</sequence>
<accession>A0AAV5LR14</accession>